<dbReference type="RefSeq" id="XP_033674200.1">
    <property type="nucleotide sequence ID" value="XM_033811347.1"/>
</dbReference>
<dbReference type="Gene3D" id="3.10.450.50">
    <property type="match status" value="1"/>
</dbReference>
<dbReference type="InterPro" id="IPR032710">
    <property type="entry name" value="NTF2-like_dom_sf"/>
</dbReference>
<dbReference type="InterPro" id="IPR037401">
    <property type="entry name" value="SnoaL-like"/>
</dbReference>
<proteinExistence type="predicted"/>
<evidence type="ECO:0000313" key="3">
    <source>
        <dbReference type="EMBL" id="KAF2173311.1"/>
    </source>
</evidence>
<dbReference type="Proteomes" id="UP000799537">
    <property type="component" value="Unassembled WGS sequence"/>
</dbReference>
<feature type="chain" id="PRO_5025449270" description="SnoaL-like domain-containing protein" evidence="1">
    <location>
        <begin position="22"/>
        <end position="195"/>
    </location>
</feature>
<evidence type="ECO:0000259" key="2">
    <source>
        <dbReference type="Pfam" id="PF13577"/>
    </source>
</evidence>
<name>A0A6A6D1T2_ZASCE</name>
<gene>
    <name evidence="3" type="ORF">M409DRAFT_49772</name>
</gene>
<accession>A0A6A6D1T2</accession>
<dbReference type="OrthoDB" id="2148716at2759"/>
<keyword evidence="4" id="KW-1185">Reference proteome</keyword>
<feature type="domain" description="SnoaL-like" evidence="2">
    <location>
        <begin position="24"/>
        <end position="178"/>
    </location>
</feature>
<sequence>MKSFTATAALIIGLLSSGTCAKSDWEAIHDTINRYSIFIDTKDFASLDRVFSSDAYANYGGAWADLYGIDAIIEVCKESVAGHTSQHLGSVMGIDIHENENEGSGQQGLTWPYNALQWILKQHIPADVPINSTANSTTYDQSTLFADPYYNGSVIYYFGYYLDELQKLEEGWRITNRTWAKAGPGYSGNYSVATA</sequence>
<organism evidence="3 4">
    <name type="scientific">Zasmidium cellare ATCC 36951</name>
    <dbReference type="NCBI Taxonomy" id="1080233"/>
    <lineage>
        <taxon>Eukaryota</taxon>
        <taxon>Fungi</taxon>
        <taxon>Dikarya</taxon>
        <taxon>Ascomycota</taxon>
        <taxon>Pezizomycotina</taxon>
        <taxon>Dothideomycetes</taxon>
        <taxon>Dothideomycetidae</taxon>
        <taxon>Mycosphaerellales</taxon>
        <taxon>Mycosphaerellaceae</taxon>
        <taxon>Zasmidium</taxon>
    </lineage>
</organism>
<protein>
    <recommendedName>
        <fullName evidence="2">SnoaL-like domain-containing protein</fullName>
    </recommendedName>
</protein>
<feature type="signal peptide" evidence="1">
    <location>
        <begin position="1"/>
        <end position="21"/>
    </location>
</feature>
<dbReference type="AlphaFoldDB" id="A0A6A6D1T2"/>
<reference evidence="3" key="1">
    <citation type="journal article" date="2020" name="Stud. Mycol.">
        <title>101 Dothideomycetes genomes: a test case for predicting lifestyles and emergence of pathogens.</title>
        <authorList>
            <person name="Haridas S."/>
            <person name="Albert R."/>
            <person name="Binder M."/>
            <person name="Bloem J."/>
            <person name="Labutti K."/>
            <person name="Salamov A."/>
            <person name="Andreopoulos B."/>
            <person name="Baker S."/>
            <person name="Barry K."/>
            <person name="Bills G."/>
            <person name="Bluhm B."/>
            <person name="Cannon C."/>
            <person name="Castanera R."/>
            <person name="Culley D."/>
            <person name="Daum C."/>
            <person name="Ezra D."/>
            <person name="Gonzalez J."/>
            <person name="Henrissat B."/>
            <person name="Kuo A."/>
            <person name="Liang C."/>
            <person name="Lipzen A."/>
            <person name="Lutzoni F."/>
            <person name="Magnuson J."/>
            <person name="Mondo S."/>
            <person name="Nolan M."/>
            <person name="Ohm R."/>
            <person name="Pangilinan J."/>
            <person name="Park H.-J."/>
            <person name="Ramirez L."/>
            <person name="Alfaro M."/>
            <person name="Sun H."/>
            <person name="Tritt A."/>
            <person name="Yoshinaga Y."/>
            <person name="Zwiers L.-H."/>
            <person name="Turgeon B."/>
            <person name="Goodwin S."/>
            <person name="Spatafora J."/>
            <person name="Crous P."/>
            <person name="Grigoriev I."/>
        </authorList>
    </citation>
    <scope>NUCLEOTIDE SEQUENCE</scope>
    <source>
        <strain evidence="3">ATCC 36951</strain>
    </source>
</reference>
<evidence type="ECO:0000256" key="1">
    <source>
        <dbReference type="SAM" id="SignalP"/>
    </source>
</evidence>
<keyword evidence="1" id="KW-0732">Signal</keyword>
<dbReference type="Pfam" id="PF13577">
    <property type="entry name" value="SnoaL_4"/>
    <property type="match status" value="1"/>
</dbReference>
<evidence type="ECO:0000313" key="4">
    <source>
        <dbReference type="Proteomes" id="UP000799537"/>
    </source>
</evidence>
<dbReference type="SUPFAM" id="SSF54427">
    <property type="entry name" value="NTF2-like"/>
    <property type="match status" value="1"/>
</dbReference>
<dbReference type="EMBL" id="ML993580">
    <property type="protein sequence ID" value="KAF2173311.1"/>
    <property type="molecule type" value="Genomic_DNA"/>
</dbReference>
<dbReference type="GeneID" id="54564619"/>